<evidence type="ECO:0000313" key="4">
    <source>
        <dbReference type="Proteomes" id="UP001295423"/>
    </source>
</evidence>
<evidence type="ECO:0000313" key="3">
    <source>
        <dbReference type="EMBL" id="CAJ1959204.1"/>
    </source>
</evidence>
<feature type="region of interest" description="Disordered" evidence="1">
    <location>
        <begin position="251"/>
        <end position="282"/>
    </location>
</feature>
<name>A0AAD2G1S1_9STRA</name>
<feature type="compositionally biased region" description="Polar residues" evidence="1">
    <location>
        <begin position="149"/>
        <end position="164"/>
    </location>
</feature>
<feature type="compositionally biased region" description="Polar residues" evidence="1">
    <location>
        <begin position="126"/>
        <end position="138"/>
    </location>
</feature>
<evidence type="ECO:0000259" key="2">
    <source>
        <dbReference type="Pfam" id="PF20710"/>
    </source>
</evidence>
<evidence type="ECO:0000256" key="1">
    <source>
        <dbReference type="SAM" id="MobiDB-lite"/>
    </source>
</evidence>
<proteinExistence type="predicted"/>
<feature type="compositionally biased region" description="Low complexity" evidence="1">
    <location>
        <begin position="266"/>
        <end position="277"/>
    </location>
</feature>
<comment type="caution">
    <text evidence="3">The sequence shown here is derived from an EMBL/GenBank/DDBJ whole genome shotgun (WGS) entry which is preliminary data.</text>
</comment>
<dbReference type="EMBL" id="CAKOGP040001981">
    <property type="protein sequence ID" value="CAJ1959204.1"/>
    <property type="molecule type" value="Genomic_DNA"/>
</dbReference>
<dbReference type="Proteomes" id="UP001295423">
    <property type="component" value="Unassembled WGS sequence"/>
</dbReference>
<protein>
    <recommendedName>
        <fullName evidence="2">DUF6824 domain-containing protein</fullName>
    </recommendedName>
</protein>
<organism evidence="3 4">
    <name type="scientific">Cylindrotheca closterium</name>
    <dbReference type="NCBI Taxonomy" id="2856"/>
    <lineage>
        <taxon>Eukaryota</taxon>
        <taxon>Sar</taxon>
        <taxon>Stramenopiles</taxon>
        <taxon>Ochrophyta</taxon>
        <taxon>Bacillariophyta</taxon>
        <taxon>Bacillariophyceae</taxon>
        <taxon>Bacillariophycidae</taxon>
        <taxon>Bacillariales</taxon>
        <taxon>Bacillariaceae</taxon>
        <taxon>Cylindrotheca</taxon>
    </lineage>
</organism>
<feature type="region of interest" description="Disordered" evidence="1">
    <location>
        <begin position="124"/>
        <end position="166"/>
    </location>
</feature>
<dbReference type="Pfam" id="PF20710">
    <property type="entry name" value="DUF6824"/>
    <property type="match status" value="1"/>
</dbReference>
<accession>A0AAD2G1S1</accession>
<keyword evidence="4" id="KW-1185">Reference proteome</keyword>
<gene>
    <name evidence="3" type="ORF">CYCCA115_LOCUS17625</name>
</gene>
<reference evidence="3" key="1">
    <citation type="submission" date="2023-08" db="EMBL/GenBank/DDBJ databases">
        <authorList>
            <person name="Audoor S."/>
            <person name="Bilcke G."/>
        </authorList>
    </citation>
    <scope>NUCLEOTIDE SEQUENCE</scope>
</reference>
<dbReference type="InterPro" id="IPR049227">
    <property type="entry name" value="DUF6824"/>
</dbReference>
<sequence length="295" mass="32490">MVDRGSTAWQLIPTWSKDSRDSNAMRFLTASFVPGKWDVICHSGKESQQHIGNRRFSLCIQNHLKSYAGSNSRPARSAIITNVVASIRDVSEGGFVRLDLASGRWYEVGDKMARDKVGQALRDAMNSDTQERSMSPPQEQRKRKRPSCGGSNSPNTKQNSTPDTPKQMEKTHIALDINPRHNAWPNSNEMPMRLNPPFTTGESRVQTDSLRIVREPTDSGFRDGKVNDANNKCFVSVIGKSTEATATATVKAKGQAKADQSPGDASGNSGRSSTSDSHQLSLIEWFEKDVQNAPL</sequence>
<feature type="domain" description="DUF6824" evidence="2">
    <location>
        <begin position="38"/>
        <end position="123"/>
    </location>
</feature>
<dbReference type="AlphaFoldDB" id="A0AAD2G1S1"/>